<dbReference type="InterPro" id="IPR006585">
    <property type="entry name" value="FTP1"/>
</dbReference>
<dbReference type="PANTHER" id="PTHR45713">
    <property type="entry name" value="FTP DOMAIN-CONTAINING PROTEIN"/>
    <property type="match status" value="1"/>
</dbReference>
<name>A0A7D9I0V3_PARCT</name>
<reference evidence="8" key="1">
    <citation type="submission" date="2020-04" db="EMBL/GenBank/DDBJ databases">
        <authorList>
            <person name="Alioto T."/>
            <person name="Alioto T."/>
            <person name="Gomez Garrido J."/>
        </authorList>
    </citation>
    <scope>NUCLEOTIDE SEQUENCE</scope>
    <source>
        <strain evidence="8">A484AB</strain>
    </source>
</reference>
<dbReference type="EMBL" id="CACRXK020002580">
    <property type="protein sequence ID" value="CAB3994997.1"/>
    <property type="molecule type" value="Genomic_DNA"/>
</dbReference>
<dbReference type="Pfam" id="PF22633">
    <property type="entry name" value="F5_F8_type_C_2"/>
    <property type="match status" value="1"/>
</dbReference>
<keyword evidence="9" id="KW-1185">Reference proteome</keyword>
<proteinExistence type="inferred from homology"/>
<dbReference type="OrthoDB" id="547680at2759"/>
<dbReference type="PROSITE" id="PS51820">
    <property type="entry name" value="PA14"/>
    <property type="match status" value="1"/>
</dbReference>
<dbReference type="GO" id="GO:0001868">
    <property type="term" value="P:regulation of complement activation, lectin pathway"/>
    <property type="evidence" value="ECO:0007669"/>
    <property type="project" value="UniProtKB-ARBA"/>
</dbReference>
<dbReference type="InterPro" id="IPR008979">
    <property type="entry name" value="Galactose-bd-like_sf"/>
</dbReference>
<accession>A0A7D9I0V3</accession>
<dbReference type="InterPro" id="IPR006624">
    <property type="entry name" value="Beta-propeller_rpt_TECPR"/>
</dbReference>
<evidence type="ECO:0000313" key="8">
    <source>
        <dbReference type="EMBL" id="CAB3994997.1"/>
    </source>
</evidence>
<dbReference type="SMART" id="SM00607">
    <property type="entry name" value="FTP"/>
    <property type="match status" value="1"/>
</dbReference>
<keyword evidence="4" id="KW-0479">Metal-binding</keyword>
<evidence type="ECO:0000256" key="4">
    <source>
        <dbReference type="ARBA" id="ARBA00022723"/>
    </source>
</evidence>
<keyword evidence="7" id="KW-1015">Disulfide bond</keyword>
<evidence type="ECO:0000256" key="7">
    <source>
        <dbReference type="ARBA" id="ARBA00023157"/>
    </source>
</evidence>
<dbReference type="SMART" id="SM00706">
    <property type="entry name" value="TECPR"/>
    <property type="match status" value="6"/>
</dbReference>
<dbReference type="Gene3D" id="2.60.120.260">
    <property type="entry name" value="Galactose-binding domain-like"/>
    <property type="match status" value="1"/>
</dbReference>
<keyword evidence="6" id="KW-0106">Calcium</keyword>
<evidence type="ECO:0000313" key="9">
    <source>
        <dbReference type="Proteomes" id="UP001152795"/>
    </source>
</evidence>
<evidence type="ECO:0000256" key="5">
    <source>
        <dbReference type="ARBA" id="ARBA00022734"/>
    </source>
</evidence>
<dbReference type="InterPro" id="IPR051941">
    <property type="entry name" value="BG_Antigen-Binding_Lectin"/>
</dbReference>
<comment type="similarity">
    <text evidence="2">Belongs to the fucolectin family.</text>
</comment>
<dbReference type="Gene3D" id="2.80.10.50">
    <property type="match status" value="1"/>
</dbReference>
<dbReference type="InterPro" id="IPR037524">
    <property type="entry name" value="PA14/GLEYA"/>
</dbReference>
<comment type="caution">
    <text evidence="8">The sequence shown here is derived from an EMBL/GenBank/DDBJ whole genome shotgun (WGS) entry which is preliminary data.</text>
</comment>
<protein>
    <submittedName>
        <fullName evidence="8">Uncharacterized protein</fullName>
    </submittedName>
</protein>
<dbReference type="PANTHER" id="PTHR45713:SF6">
    <property type="entry name" value="F5_8 TYPE C DOMAIN-CONTAINING PROTEIN"/>
    <property type="match status" value="1"/>
</dbReference>
<dbReference type="Pfam" id="PF19193">
    <property type="entry name" value="Tectonin"/>
    <property type="match status" value="1"/>
</dbReference>
<evidence type="ECO:0000256" key="2">
    <source>
        <dbReference type="ARBA" id="ARBA00010147"/>
    </source>
</evidence>
<dbReference type="Proteomes" id="UP001152795">
    <property type="component" value="Unassembled WGS sequence"/>
</dbReference>
<dbReference type="GO" id="GO:0046872">
    <property type="term" value="F:metal ion binding"/>
    <property type="evidence" value="ECO:0007669"/>
    <property type="project" value="UniProtKB-KW"/>
</dbReference>
<evidence type="ECO:0000256" key="1">
    <source>
        <dbReference type="ARBA" id="ARBA00002219"/>
    </source>
</evidence>
<gene>
    <name evidence="8" type="ORF">PACLA_8A001485</name>
</gene>
<dbReference type="GO" id="GO:0010185">
    <property type="term" value="P:regulation of cellular defense response"/>
    <property type="evidence" value="ECO:0007669"/>
    <property type="project" value="UniProtKB-ARBA"/>
</dbReference>
<dbReference type="GO" id="GO:0042806">
    <property type="term" value="F:fucose binding"/>
    <property type="evidence" value="ECO:0007669"/>
    <property type="project" value="UniProtKB-ARBA"/>
</dbReference>
<evidence type="ECO:0000256" key="6">
    <source>
        <dbReference type="ARBA" id="ARBA00022837"/>
    </source>
</evidence>
<comment type="function">
    <text evidence="1">Acts as a defensive agent. Recognizes blood group fucosylated oligosaccharides including A, B, H and Lewis B-type antigens. Does not recognize Lewis A antigen and has low affinity for monovalent haptens.</text>
</comment>
<comment type="subunit">
    <text evidence="3">Homotrimer.</text>
</comment>
<evidence type="ECO:0000256" key="3">
    <source>
        <dbReference type="ARBA" id="ARBA00011233"/>
    </source>
</evidence>
<sequence length="1415" mass="159702">VVSGIKPSSQVPYADNIKVKWTPLSQPMKQIDTGITSYVWATDSNNDVYYLNGSRFEQVPGKLMHVSSGAAGIWGVDPQNEIFFREGVDRDHPIGSEWEKIKGKLLKIDSGPTNIVCGISLSFKTFCREEITYANPTGTKWQRIPGRMKYISCGDYGCWAVNKYNSVFFTSQVKNWSTKWIKIGCYHMVQIEAGPNGQVWGLNAKNELFARIGVDQRFPSGFLWKKIEAKNLVSVSIGKMGKMYGVDAGNTVHVGSIVQEKSPGRVLMNTAIKRCLAPDSLPATEGTGVIHTSTCSDSSALFRVLDSGAIQHVQSGLCIHLSGNGECLQERELAVLKQDCSNPRYFFNYTGKGFRIGQYCLRPWSFRRPDSTTLTIYSYDSCNIPETTYEFVDIVKGCDLQCLRYIKDGKENTNSFAEFFKRSEAEVKILASECSKFISTLKQEIPELYKDLLSTFFPVDPKVVENLEILVNHFGMEKMKAYPSLFLATAFIRRNMGVNASEPAVCGGTGIHIGGEPAIDEEDAEYKLSLSKSELASFLDDEDYRAQQAIDKEKEEDEKSGINTKDEVSAVQQLIDHLEGKYYYKFWTPESLKPVMDLCGVDGESEIKFPPRGDGMSGIEYLEYYFSRDPALLPDENLKFPWPLALALNIQTSVRQCNWIWRRLENGERTVRYSKYTFDYDKNNVKCKASDWNPCSVPRIIEDGGVCGRQSTLARVTNHCLGIASGGIKQPGHAAGYSYTKSSSSYQFQVFQGITSIMNTYAVWDLVDNQHFPEPKLNAEYHKGLANAMNHGYESYRNGRIALLIFSRIYDAELRQNSRHLLVQALEGNPHMMDIWMKLIHDITGNSALPIERENVFTRIPEKCPTNFHNSLRNRLIVIINKHLNKYMQMYVEVLFRLISPPSCCSKGQPKYLNILRSALSNEQRELVKEYLFDGYVSCASKSASIREVVKTIQETIVSKAALLELDVLSELLHTIQSIASREDAKVEENKKILIDFFTVVCDVFSRIHVTASAWVIGAHYRACVEMQLEFLNNHTEGSLFQTVFVAWTKLQDNSTKPTRTWNEYYLKNWLYGRTGDIIPLLVGVKESVDGGLIREIKVNIAKNKTTALSSTWKDETTSERAVDGNTDNLIAGESCAVTGRQNNPWFQLDLQKSTEIYGLLITNADANIANGFRKFEIHIGDNLDGHGVTNPTCGNFHSIRRGQTRAFYCDPPLVGQYITINVFATNQVLAICEIAVYDSELTSYRIKGVKLDIWYNIPTKYIQQLYNDPRYPENPDLTSKLGTFDYLNRGDEYGGRLSAVYQPTISGNYTFYVACTDECDVFLRDGESGGTLQKIISLKKATKYQDWNASADQKSLPIHLEKRNLYELVATLKEKGGRDYITVAVELPNREFLAPIPAERLFIDTKEESIEVTA</sequence>
<dbReference type="SUPFAM" id="SSF49785">
    <property type="entry name" value="Galactose-binding domain-like"/>
    <property type="match status" value="1"/>
</dbReference>
<organism evidence="8 9">
    <name type="scientific">Paramuricea clavata</name>
    <name type="common">Red gorgonian</name>
    <name type="synonym">Violescent sea-whip</name>
    <dbReference type="NCBI Taxonomy" id="317549"/>
    <lineage>
        <taxon>Eukaryota</taxon>
        <taxon>Metazoa</taxon>
        <taxon>Cnidaria</taxon>
        <taxon>Anthozoa</taxon>
        <taxon>Octocorallia</taxon>
        <taxon>Malacalcyonacea</taxon>
        <taxon>Plexauridae</taxon>
        <taxon>Paramuricea</taxon>
    </lineage>
</organism>
<keyword evidence="5" id="KW-0430">Lectin</keyword>
<feature type="non-terminal residue" evidence="8">
    <location>
        <position position="1"/>
    </location>
</feature>